<dbReference type="AlphaFoldDB" id="A0AAD4M6R5"/>
<evidence type="ECO:0000313" key="1">
    <source>
        <dbReference type="EMBL" id="KAI0303549.1"/>
    </source>
</evidence>
<dbReference type="EMBL" id="WTXG01000009">
    <property type="protein sequence ID" value="KAI0303549.1"/>
    <property type="molecule type" value="Genomic_DNA"/>
</dbReference>
<sequence length="157" mass="18121">MFKIRSLPSIYGPMHYFRASESARFNGAVYNCTWIRLMDNVVSTNTINIWIFEVKCFTVFIPWSSCTSNQCYNTLTTPRPCQLEQFSWCGPRISMGALYVLRYIASIDPSQVHSGQQPTVKNGTVDAGLVYQGYKEVMRRFEMAEVLRNHPRMIEVI</sequence>
<proteinExistence type="predicted"/>
<name>A0AAD4M6R5_9AGAM</name>
<protein>
    <submittedName>
        <fullName evidence="1">Uncharacterized protein</fullName>
    </submittedName>
</protein>
<evidence type="ECO:0000313" key="2">
    <source>
        <dbReference type="Proteomes" id="UP001203297"/>
    </source>
</evidence>
<dbReference type="Proteomes" id="UP001203297">
    <property type="component" value="Unassembled WGS sequence"/>
</dbReference>
<accession>A0AAD4M6R5</accession>
<gene>
    <name evidence="1" type="ORF">B0F90DRAFT_1385872</name>
</gene>
<organism evidence="1 2">
    <name type="scientific">Multifurca ochricompacta</name>
    <dbReference type="NCBI Taxonomy" id="376703"/>
    <lineage>
        <taxon>Eukaryota</taxon>
        <taxon>Fungi</taxon>
        <taxon>Dikarya</taxon>
        <taxon>Basidiomycota</taxon>
        <taxon>Agaricomycotina</taxon>
        <taxon>Agaricomycetes</taxon>
        <taxon>Russulales</taxon>
        <taxon>Russulaceae</taxon>
        <taxon>Multifurca</taxon>
    </lineage>
</organism>
<reference evidence="1" key="1">
    <citation type="journal article" date="2022" name="New Phytol.">
        <title>Evolutionary transition to the ectomycorrhizal habit in the genomes of a hyperdiverse lineage of mushroom-forming fungi.</title>
        <authorList>
            <person name="Looney B."/>
            <person name="Miyauchi S."/>
            <person name="Morin E."/>
            <person name="Drula E."/>
            <person name="Courty P.E."/>
            <person name="Kohler A."/>
            <person name="Kuo A."/>
            <person name="LaButti K."/>
            <person name="Pangilinan J."/>
            <person name="Lipzen A."/>
            <person name="Riley R."/>
            <person name="Andreopoulos W."/>
            <person name="He G."/>
            <person name="Johnson J."/>
            <person name="Nolan M."/>
            <person name="Tritt A."/>
            <person name="Barry K.W."/>
            <person name="Grigoriev I.V."/>
            <person name="Nagy L.G."/>
            <person name="Hibbett D."/>
            <person name="Henrissat B."/>
            <person name="Matheny P.B."/>
            <person name="Labbe J."/>
            <person name="Martin F.M."/>
        </authorList>
    </citation>
    <scope>NUCLEOTIDE SEQUENCE</scope>
    <source>
        <strain evidence="1">BPL690</strain>
    </source>
</reference>
<keyword evidence="2" id="KW-1185">Reference proteome</keyword>
<comment type="caution">
    <text evidence="1">The sequence shown here is derived from an EMBL/GenBank/DDBJ whole genome shotgun (WGS) entry which is preliminary data.</text>
</comment>